<feature type="transmembrane region" description="Helical" evidence="1">
    <location>
        <begin position="42"/>
        <end position="59"/>
    </location>
</feature>
<accession>A0ABZ3J7B2</accession>
<sequence>MLFINKRSKKKTYYDAYKKYVEMSNEKREFTRALLEADSKTIYAFSIIFSIGIAMFNSFDSTYLKDNKLVTPAILMILTCWSAFKVFKIGLHLEALKRVEKEKSSENHKKEP</sequence>
<keyword evidence="1" id="KW-0812">Transmembrane</keyword>
<evidence type="ECO:0000313" key="3">
    <source>
        <dbReference type="Proteomes" id="UP000216052"/>
    </source>
</evidence>
<dbReference type="EMBL" id="CP155571">
    <property type="protein sequence ID" value="XFO73960.1"/>
    <property type="molecule type" value="Genomic_DNA"/>
</dbReference>
<keyword evidence="3" id="KW-1185">Reference proteome</keyword>
<protein>
    <recommendedName>
        <fullName evidence="4">YrhK domain-containing protein</fullName>
    </recommendedName>
</protein>
<keyword evidence="1" id="KW-0472">Membrane</keyword>
<feature type="transmembrane region" description="Helical" evidence="1">
    <location>
        <begin position="71"/>
        <end position="91"/>
    </location>
</feature>
<name>A0ABZ3J7B2_SPOA4</name>
<dbReference type="RefSeq" id="WP_093797233.1">
    <property type="nucleotide sequence ID" value="NZ_CP155571.1"/>
</dbReference>
<evidence type="ECO:0000256" key="1">
    <source>
        <dbReference type="SAM" id="Phobius"/>
    </source>
</evidence>
<proteinExistence type="predicted"/>
<dbReference type="Proteomes" id="UP000216052">
    <property type="component" value="Chromosome"/>
</dbReference>
<keyword evidence="1" id="KW-1133">Transmembrane helix</keyword>
<evidence type="ECO:0008006" key="4">
    <source>
        <dbReference type="Google" id="ProtNLM"/>
    </source>
</evidence>
<reference evidence="2" key="1">
    <citation type="submission" date="2024-05" db="EMBL/GenBank/DDBJ databases">
        <title>Isolation and characterization of Sporomusa carbonis sp. nov., a carboxydotrophic hydrogenogen in the genus of Sporomusa isolated from a charcoal burning pile.</title>
        <authorList>
            <person name="Boeer T."/>
            <person name="Rosenbaum F."/>
            <person name="Eysell L."/>
            <person name="Mueller V."/>
            <person name="Daniel R."/>
            <person name="Poehlein A."/>
        </authorList>
    </citation>
    <scope>NUCLEOTIDE SEQUENCE [LARGE SCALE GENOMIC DNA]</scope>
    <source>
        <strain evidence="2">DSM 3132</strain>
    </source>
</reference>
<evidence type="ECO:0000313" key="2">
    <source>
        <dbReference type="EMBL" id="XFO73960.1"/>
    </source>
</evidence>
<gene>
    <name evidence="2" type="ORF">SPACI_040680</name>
</gene>
<organism evidence="2 3">
    <name type="scientific">Sporomusa acidovorans (strain ATCC 49682 / DSM 3132 / Mol)</name>
    <dbReference type="NCBI Taxonomy" id="1123286"/>
    <lineage>
        <taxon>Bacteria</taxon>
        <taxon>Bacillati</taxon>
        <taxon>Bacillota</taxon>
        <taxon>Negativicutes</taxon>
        <taxon>Selenomonadales</taxon>
        <taxon>Sporomusaceae</taxon>
        <taxon>Sporomusa</taxon>
    </lineage>
</organism>